<feature type="region of interest" description="Disordered" evidence="1">
    <location>
        <begin position="78"/>
        <end position="98"/>
    </location>
</feature>
<organism evidence="2 3">
    <name type="scientific">Chelatococcus caeni</name>
    <dbReference type="NCBI Taxonomy" id="1348468"/>
    <lineage>
        <taxon>Bacteria</taxon>
        <taxon>Pseudomonadati</taxon>
        <taxon>Pseudomonadota</taxon>
        <taxon>Alphaproteobacteria</taxon>
        <taxon>Hyphomicrobiales</taxon>
        <taxon>Chelatococcaceae</taxon>
        <taxon>Chelatococcus</taxon>
    </lineage>
</organism>
<dbReference type="Proteomes" id="UP000577362">
    <property type="component" value="Unassembled WGS sequence"/>
</dbReference>
<evidence type="ECO:0000313" key="3">
    <source>
        <dbReference type="Proteomes" id="UP000577362"/>
    </source>
</evidence>
<feature type="region of interest" description="Disordered" evidence="1">
    <location>
        <begin position="1"/>
        <end position="42"/>
    </location>
</feature>
<name>A0A840BPG9_9HYPH</name>
<comment type="caution">
    <text evidence="2">The sequence shown here is derived from an EMBL/GenBank/DDBJ whole genome shotgun (WGS) entry which is preliminary data.</text>
</comment>
<dbReference type="EMBL" id="JACIEN010000001">
    <property type="protein sequence ID" value="MBB4015371.1"/>
    <property type="molecule type" value="Genomic_DNA"/>
</dbReference>
<feature type="compositionally biased region" description="Basic and acidic residues" evidence="1">
    <location>
        <begin position="82"/>
        <end position="92"/>
    </location>
</feature>
<gene>
    <name evidence="2" type="ORF">GGR16_000377</name>
</gene>
<proteinExistence type="predicted"/>
<accession>A0A840BPG9</accession>
<evidence type="ECO:0000313" key="2">
    <source>
        <dbReference type="EMBL" id="MBB4015371.1"/>
    </source>
</evidence>
<protein>
    <submittedName>
        <fullName evidence="2">Uncharacterized protein</fullName>
    </submittedName>
</protein>
<dbReference type="AlphaFoldDB" id="A0A840BPG9"/>
<sequence length="98" mass="10797">MVTNVAPHGRRRTQPAGRRQSHETEQMTEIPSRSEDKAEKTAVATARITPACQGKADAPTFRAIGIPAVAAAVEQFRRGRQRKAERLPDYLRDGPFAS</sequence>
<dbReference type="RefSeq" id="WP_019400617.1">
    <property type="nucleotide sequence ID" value="NZ_JACIEN010000001.1"/>
</dbReference>
<reference evidence="2 3" key="1">
    <citation type="submission" date="2020-08" db="EMBL/GenBank/DDBJ databases">
        <title>Genomic Encyclopedia of Type Strains, Phase IV (KMG-IV): sequencing the most valuable type-strain genomes for metagenomic binning, comparative biology and taxonomic classification.</title>
        <authorList>
            <person name="Goeker M."/>
        </authorList>
    </citation>
    <scope>NUCLEOTIDE SEQUENCE [LARGE SCALE GENOMIC DNA]</scope>
    <source>
        <strain evidence="2 3">DSM 103737</strain>
    </source>
</reference>
<keyword evidence="3" id="KW-1185">Reference proteome</keyword>
<evidence type="ECO:0000256" key="1">
    <source>
        <dbReference type="SAM" id="MobiDB-lite"/>
    </source>
</evidence>